<dbReference type="InterPro" id="IPR056695">
    <property type="entry name" value="DUF7793"/>
</dbReference>
<evidence type="ECO:0000259" key="1">
    <source>
        <dbReference type="Pfam" id="PF25056"/>
    </source>
</evidence>
<proteinExistence type="predicted"/>
<sequence>MKKTIDTKTARTTLGDDGIVRVRMRPNTTEDCDSARENIAALTEICGGKKRPLLIDMAGSQGATHDARLQYSGEAMSRNISAEAMLVTTPVTKVVGRFFVSLNKPRHLLRLFSSEPEAVAWLRQYRQ</sequence>
<evidence type="ECO:0000313" key="2">
    <source>
        <dbReference type="EMBL" id="MYM56218.1"/>
    </source>
</evidence>
<protein>
    <recommendedName>
        <fullName evidence="1">DUF7793 domain-containing protein</fullName>
    </recommendedName>
</protein>
<dbReference type="Gene3D" id="3.40.970.30">
    <property type="entry name" value="yp_829618.1 like domains"/>
    <property type="match status" value="1"/>
</dbReference>
<feature type="domain" description="DUF7793" evidence="1">
    <location>
        <begin position="16"/>
        <end position="126"/>
    </location>
</feature>
<dbReference type="Proteomes" id="UP000479043">
    <property type="component" value="Unassembled WGS sequence"/>
</dbReference>
<dbReference type="AlphaFoldDB" id="A0A6L8LJK2"/>
<dbReference type="Pfam" id="PF25056">
    <property type="entry name" value="DUF7793"/>
    <property type="match status" value="1"/>
</dbReference>
<organism evidence="2 3">
    <name type="scientific">Thalassovita mangrovi</name>
    <dbReference type="NCBI Taxonomy" id="2692236"/>
    <lineage>
        <taxon>Bacteria</taxon>
        <taxon>Pseudomonadati</taxon>
        <taxon>Pseudomonadota</taxon>
        <taxon>Alphaproteobacteria</taxon>
        <taxon>Rhodobacterales</taxon>
        <taxon>Roseobacteraceae</taxon>
        <taxon>Thalassovita</taxon>
    </lineage>
</organism>
<gene>
    <name evidence="2" type="ORF">GR167_12950</name>
</gene>
<keyword evidence="3" id="KW-1185">Reference proteome</keyword>
<name>A0A6L8LJK2_9RHOB</name>
<dbReference type="Gene3D" id="3.40.1680.10">
    <property type="entry name" value="yp_829618.1 domain like"/>
    <property type="match status" value="1"/>
</dbReference>
<evidence type="ECO:0000313" key="3">
    <source>
        <dbReference type="Proteomes" id="UP000479043"/>
    </source>
</evidence>
<dbReference type="EMBL" id="WWEN01000005">
    <property type="protein sequence ID" value="MYM56218.1"/>
    <property type="molecule type" value="Genomic_DNA"/>
</dbReference>
<accession>A0A6L8LJK2</accession>
<comment type="caution">
    <text evidence="2">The sequence shown here is derived from an EMBL/GenBank/DDBJ whole genome shotgun (WGS) entry which is preliminary data.</text>
</comment>
<reference evidence="2 3" key="1">
    <citation type="submission" date="2020-01" db="EMBL/GenBank/DDBJ databases">
        <authorList>
            <person name="Chen S."/>
        </authorList>
    </citation>
    <scope>NUCLEOTIDE SEQUENCE [LARGE SCALE GENOMIC DNA]</scope>
    <source>
        <strain evidence="2 3">GS-10</strain>
    </source>
</reference>
<dbReference type="RefSeq" id="WP_160974059.1">
    <property type="nucleotide sequence ID" value="NZ_WWEN01000005.1"/>
</dbReference>